<protein>
    <submittedName>
        <fullName evidence="1">Uncharacterized protein</fullName>
    </submittedName>
</protein>
<keyword evidence="2" id="KW-1185">Reference proteome</keyword>
<sequence length="62" mass="7750">MTNENALLAERIAMYYRQPERTSYFDKEIYFEVITNNPEIHFEALNINRQIWEKRKKRKNKR</sequence>
<dbReference type="RefSeq" id="WP_209511591.1">
    <property type="nucleotide sequence ID" value="NZ_JAGGKS010000004.1"/>
</dbReference>
<organism evidence="1 2">
    <name type="scientific">Sedimentibacter acidaminivorans</name>
    <dbReference type="NCBI Taxonomy" id="913099"/>
    <lineage>
        <taxon>Bacteria</taxon>
        <taxon>Bacillati</taxon>
        <taxon>Bacillota</taxon>
        <taxon>Tissierellia</taxon>
        <taxon>Sedimentibacter</taxon>
    </lineage>
</organism>
<dbReference type="EMBL" id="JAGGKS010000004">
    <property type="protein sequence ID" value="MBP1925852.1"/>
    <property type="molecule type" value="Genomic_DNA"/>
</dbReference>
<evidence type="ECO:0000313" key="1">
    <source>
        <dbReference type="EMBL" id="MBP1925852.1"/>
    </source>
</evidence>
<evidence type="ECO:0000313" key="2">
    <source>
        <dbReference type="Proteomes" id="UP001519342"/>
    </source>
</evidence>
<proteinExistence type="predicted"/>
<name>A0ABS4GDS2_9FIRM</name>
<gene>
    <name evidence="1" type="ORF">J2Z76_001713</name>
</gene>
<reference evidence="1 2" key="1">
    <citation type="submission" date="2021-03" db="EMBL/GenBank/DDBJ databases">
        <title>Genomic Encyclopedia of Type Strains, Phase IV (KMG-IV): sequencing the most valuable type-strain genomes for metagenomic binning, comparative biology and taxonomic classification.</title>
        <authorList>
            <person name="Goeker M."/>
        </authorList>
    </citation>
    <scope>NUCLEOTIDE SEQUENCE [LARGE SCALE GENOMIC DNA]</scope>
    <source>
        <strain evidence="1 2">DSM 24004</strain>
    </source>
</reference>
<comment type="caution">
    <text evidence="1">The sequence shown here is derived from an EMBL/GenBank/DDBJ whole genome shotgun (WGS) entry which is preliminary data.</text>
</comment>
<dbReference type="Proteomes" id="UP001519342">
    <property type="component" value="Unassembled WGS sequence"/>
</dbReference>
<accession>A0ABS4GDS2</accession>